<feature type="binding site" evidence="9">
    <location>
        <position position="206"/>
    </location>
    <ligand>
        <name>1-deoxy-D-xylulose 5-phosphate</name>
        <dbReference type="ChEBI" id="CHEBI:57792"/>
    </ligand>
</feature>
<feature type="binding site" evidence="9">
    <location>
        <position position="139"/>
    </location>
    <ligand>
        <name>Mn(2+)</name>
        <dbReference type="ChEBI" id="CHEBI:29035"/>
    </ligand>
</feature>
<organism evidence="13 14">
    <name type="scientific">Rarispira pelagica</name>
    <dbReference type="NCBI Taxonomy" id="3141764"/>
    <lineage>
        <taxon>Bacteria</taxon>
        <taxon>Pseudomonadati</taxon>
        <taxon>Spirochaetota</taxon>
        <taxon>Spirochaetia</taxon>
        <taxon>Winmispirales</taxon>
        <taxon>Winmispiraceae</taxon>
        <taxon>Rarispira</taxon>
    </lineage>
</organism>
<dbReference type="Pfam" id="PF08436">
    <property type="entry name" value="DXP_redisom_C"/>
    <property type="match status" value="1"/>
</dbReference>
<keyword evidence="6 9" id="KW-0464">Manganese</keyword>
<dbReference type="InterPro" id="IPR036291">
    <property type="entry name" value="NAD(P)-bd_dom_sf"/>
</dbReference>
<dbReference type="InterPro" id="IPR013512">
    <property type="entry name" value="DXP_reductoisomerase_N"/>
</dbReference>
<feature type="domain" description="1-deoxy-D-xylulose 5-phosphate reductoisomerase C-terminal" evidence="11">
    <location>
        <begin position="135"/>
        <end position="218"/>
    </location>
</feature>
<dbReference type="InterPro" id="IPR026877">
    <property type="entry name" value="DXPR_C"/>
</dbReference>
<feature type="binding site" evidence="9">
    <location>
        <position position="140"/>
    </location>
    <ligand>
        <name>1-deoxy-D-xylulose 5-phosphate</name>
        <dbReference type="ChEBI" id="CHEBI:57792"/>
    </ligand>
</feature>
<dbReference type="NCBIfam" id="TIGR00243">
    <property type="entry name" value="Dxr"/>
    <property type="match status" value="1"/>
</dbReference>
<evidence type="ECO:0000259" key="12">
    <source>
        <dbReference type="Pfam" id="PF13288"/>
    </source>
</evidence>
<dbReference type="Gene3D" id="1.10.1740.10">
    <property type="match status" value="1"/>
</dbReference>
<comment type="function">
    <text evidence="9">Catalyzes the NADPH-dependent rearrangement and reduction of 1-deoxy-D-xylulose-5-phosphate (DXP) to 2-C-methyl-D-erythritol 4-phosphate (MEP).</text>
</comment>
<dbReference type="Proteomes" id="UP001466331">
    <property type="component" value="Unassembled WGS sequence"/>
</dbReference>
<keyword evidence="4 9" id="KW-0521">NADP</keyword>
<accession>A0ABU9UBZ1</accession>
<dbReference type="Pfam" id="PF02670">
    <property type="entry name" value="DXP_reductoisom"/>
    <property type="match status" value="1"/>
</dbReference>
<dbReference type="SUPFAM" id="SSF51735">
    <property type="entry name" value="NAD(P)-binding Rossmann-fold domains"/>
    <property type="match status" value="1"/>
</dbReference>
<evidence type="ECO:0000313" key="14">
    <source>
        <dbReference type="Proteomes" id="UP001466331"/>
    </source>
</evidence>
<feature type="binding site" evidence="9">
    <location>
        <position position="188"/>
    </location>
    <ligand>
        <name>1-deoxy-D-xylulose 5-phosphate</name>
        <dbReference type="ChEBI" id="CHEBI:57792"/>
    </ligand>
</feature>
<dbReference type="EC" id="1.1.1.267" evidence="9"/>
<feature type="binding site" evidence="9">
    <location>
        <position position="165"/>
    </location>
    <ligand>
        <name>1-deoxy-D-xylulose 5-phosphate</name>
        <dbReference type="ChEBI" id="CHEBI:57792"/>
    </ligand>
</feature>
<dbReference type="HAMAP" id="MF_00183">
    <property type="entry name" value="DXP_reductoisom"/>
    <property type="match status" value="1"/>
</dbReference>
<feature type="binding site" evidence="9">
    <location>
        <position position="14"/>
    </location>
    <ligand>
        <name>NADPH</name>
        <dbReference type="ChEBI" id="CHEBI:57783"/>
    </ligand>
</feature>
<dbReference type="InterPro" id="IPR013644">
    <property type="entry name" value="DXP_reductoisomerase_C"/>
</dbReference>
<feature type="binding site" evidence="9">
    <location>
        <position position="141"/>
    </location>
    <ligand>
        <name>Mn(2+)</name>
        <dbReference type="ChEBI" id="CHEBI:29035"/>
    </ligand>
</feature>
<evidence type="ECO:0000259" key="10">
    <source>
        <dbReference type="Pfam" id="PF02670"/>
    </source>
</evidence>
<dbReference type="GO" id="GO:0030604">
    <property type="term" value="F:1-deoxy-D-xylulose-5-phosphate reductoisomerase activity"/>
    <property type="evidence" value="ECO:0007669"/>
    <property type="project" value="UniProtKB-EC"/>
</dbReference>
<dbReference type="PANTHER" id="PTHR30525:SF0">
    <property type="entry name" value="1-DEOXY-D-XYLULOSE 5-PHOSPHATE REDUCTOISOMERASE, CHLOROPLASTIC"/>
    <property type="match status" value="1"/>
</dbReference>
<feature type="domain" description="DXP reductoisomerase C-terminal" evidence="12">
    <location>
        <begin position="250"/>
        <end position="365"/>
    </location>
</feature>
<feature type="binding site" evidence="9">
    <location>
        <position position="114"/>
    </location>
    <ligand>
        <name>1-deoxy-D-xylulose 5-phosphate</name>
        <dbReference type="ChEBI" id="CHEBI:57792"/>
    </ligand>
</feature>
<evidence type="ECO:0000256" key="6">
    <source>
        <dbReference type="ARBA" id="ARBA00023211"/>
    </source>
</evidence>
<evidence type="ECO:0000259" key="11">
    <source>
        <dbReference type="Pfam" id="PF08436"/>
    </source>
</evidence>
<feature type="binding site" evidence="9">
    <location>
        <position position="201"/>
    </location>
    <ligand>
        <name>1-deoxy-D-xylulose 5-phosphate</name>
        <dbReference type="ChEBI" id="CHEBI:57792"/>
    </ligand>
</feature>
<feature type="binding site" evidence="9">
    <location>
        <position position="207"/>
    </location>
    <ligand>
        <name>1-deoxy-D-xylulose 5-phosphate</name>
        <dbReference type="ChEBI" id="CHEBI:57792"/>
    </ligand>
</feature>
<name>A0ABU9UBZ1_9SPIR</name>
<dbReference type="PANTHER" id="PTHR30525">
    <property type="entry name" value="1-DEOXY-D-XYLULOSE 5-PHOSPHATE REDUCTOISOMERASE"/>
    <property type="match status" value="1"/>
</dbReference>
<comment type="cofactor">
    <cofactor evidence="9">
        <name>Mg(2+)</name>
        <dbReference type="ChEBI" id="CHEBI:18420"/>
    </cofactor>
    <cofactor evidence="9">
        <name>Mn(2+)</name>
        <dbReference type="ChEBI" id="CHEBI:29035"/>
    </cofactor>
</comment>
<comment type="caution">
    <text evidence="9">Lacks conserved residue(s) required for the propagation of feature annotation.</text>
</comment>
<evidence type="ECO:0000256" key="8">
    <source>
        <dbReference type="ARBA" id="ARBA00048543"/>
    </source>
</evidence>
<keyword evidence="9" id="KW-0460">Magnesium</keyword>
<feature type="binding site" evidence="9">
    <location>
        <position position="194"/>
    </location>
    <ligand>
        <name>NADPH</name>
        <dbReference type="ChEBI" id="CHEBI:57783"/>
    </ligand>
</feature>
<dbReference type="Pfam" id="PF13288">
    <property type="entry name" value="DXPR_C"/>
    <property type="match status" value="1"/>
</dbReference>
<dbReference type="PIRSF" id="PIRSF006205">
    <property type="entry name" value="Dxp_reductismrs"/>
    <property type="match status" value="1"/>
</dbReference>
<feature type="binding site" evidence="9">
    <location>
        <position position="141"/>
    </location>
    <ligand>
        <name>1-deoxy-D-xylulose 5-phosphate</name>
        <dbReference type="ChEBI" id="CHEBI:57792"/>
    </ligand>
</feature>
<dbReference type="Gene3D" id="3.40.50.720">
    <property type="entry name" value="NAD(P)-binding Rossmann-like Domain"/>
    <property type="match status" value="1"/>
</dbReference>
<keyword evidence="7 9" id="KW-0414">Isoprene biosynthesis</keyword>
<comment type="similarity">
    <text evidence="2 9">Belongs to the DXR family.</text>
</comment>
<feature type="binding site" evidence="9">
    <location>
        <position position="12"/>
    </location>
    <ligand>
        <name>NADPH</name>
        <dbReference type="ChEBI" id="CHEBI:57783"/>
    </ligand>
</feature>
<evidence type="ECO:0000256" key="7">
    <source>
        <dbReference type="ARBA" id="ARBA00023229"/>
    </source>
</evidence>
<feature type="binding site" evidence="9">
    <location>
        <position position="210"/>
    </location>
    <ligand>
        <name>1-deoxy-D-xylulose 5-phosphate</name>
        <dbReference type="ChEBI" id="CHEBI:57792"/>
    </ligand>
</feature>
<dbReference type="SUPFAM" id="SSF69055">
    <property type="entry name" value="1-deoxy-D-xylulose-5-phosphate reductoisomerase, C-terminal domain"/>
    <property type="match status" value="1"/>
</dbReference>
<evidence type="ECO:0000256" key="9">
    <source>
        <dbReference type="HAMAP-Rule" id="MF_00183"/>
    </source>
</evidence>
<protein>
    <recommendedName>
        <fullName evidence="9">1-deoxy-D-xylulose 5-phosphate reductoisomerase</fullName>
        <shortName evidence="9">DXP reductoisomerase</shortName>
        <ecNumber evidence="9">1.1.1.267</ecNumber>
    </recommendedName>
    <alternativeName>
        <fullName evidence="9">1-deoxyxylulose-5-phosphate reductoisomerase</fullName>
    </alternativeName>
    <alternativeName>
        <fullName evidence="9">2-C-methyl-D-erythritol 4-phosphate synthase</fullName>
    </alternativeName>
</protein>
<reference evidence="13 14" key="1">
    <citation type="submission" date="2024-03" db="EMBL/GenBank/DDBJ databases">
        <title>Ignisphaera cupida sp. nov., a hyperthermophilic hydrolytic archaeon from a hot spring of Kamchatka, and proposal of Ignisphaeraceae fam. nov.</title>
        <authorList>
            <person name="Podosokorskaya O.A."/>
            <person name="Elcheninov A.G."/>
            <person name="Maltseva A.I."/>
            <person name="Zayulina K.S."/>
            <person name="Novikov A."/>
            <person name="Merkel A.Y."/>
        </authorList>
    </citation>
    <scope>NUCLEOTIDE SEQUENCE [LARGE SCALE GENOMIC DNA]</scope>
    <source>
        <strain evidence="13 14">38H-sp</strain>
    </source>
</reference>
<dbReference type="SUPFAM" id="SSF55347">
    <property type="entry name" value="Glyceraldehyde-3-phosphate dehydrogenase-like, C-terminal domain"/>
    <property type="match status" value="1"/>
</dbReference>
<evidence type="ECO:0000256" key="1">
    <source>
        <dbReference type="ARBA" id="ARBA00005094"/>
    </source>
</evidence>
<keyword evidence="5 9" id="KW-0560">Oxidoreductase</keyword>
<feature type="binding site" evidence="9">
    <location>
        <position position="115"/>
    </location>
    <ligand>
        <name>NADPH</name>
        <dbReference type="ChEBI" id="CHEBI:57783"/>
    </ligand>
</feature>
<feature type="binding site" evidence="9">
    <location>
        <position position="113"/>
    </location>
    <ligand>
        <name>NADPH</name>
        <dbReference type="ChEBI" id="CHEBI:57783"/>
    </ligand>
</feature>
<comment type="catalytic activity">
    <reaction evidence="8">
        <text>2-C-methyl-D-erythritol 4-phosphate + NADP(+) = 1-deoxy-D-xylulose 5-phosphate + NADPH + H(+)</text>
        <dbReference type="Rhea" id="RHEA:13717"/>
        <dbReference type="ChEBI" id="CHEBI:15378"/>
        <dbReference type="ChEBI" id="CHEBI:57783"/>
        <dbReference type="ChEBI" id="CHEBI:57792"/>
        <dbReference type="ChEBI" id="CHEBI:58262"/>
        <dbReference type="ChEBI" id="CHEBI:58349"/>
        <dbReference type="EC" id="1.1.1.267"/>
    </reaction>
    <physiologicalReaction direction="right-to-left" evidence="8">
        <dbReference type="Rhea" id="RHEA:13719"/>
    </physiologicalReaction>
</comment>
<dbReference type="RefSeq" id="WP_420069632.1">
    <property type="nucleotide sequence ID" value="NZ_JBCHKQ010000002.1"/>
</dbReference>
<dbReference type="InterPro" id="IPR036169">
    <property type="entry name" value="DXPR_C_sf"/>
</dbReference>
<sequence length="378" mass="41609">MKKKIIVLGATGTIGKNTLDVIKNNPDLFELAGISAHSKKKELLKIAKEYNINKTALSGTNKDSDVLFSGEDAVIQLLLETEADIVVNGIAGAKGLLPSITALKTGKNLALANKESLVMAGEIIKETARKNKKSIIPVDSEHSAVFLLLEALRYKNIDEIILTASGGAFRNTPKEELQEVTPNQALNHPTWNMGKKITIDSASLANKGLEVLEAEVLFDLPIEKIKVVIHPQSIIHAMVRQTDGSLYAQLSYPDMKTPIQHALSYPDVLSHAPSPIDITQPMELSFYPVDNDKFPMLDIAYQAAGSRGKSIAFNAANEEAVDAFLCNKIKFTDIPYIVELVINHNWTNKVIDIEEVLLIDKKAREIAKTQIRKIVEKR</sequence>
<gene>
    <name evidence="9 13" type="primary">dxr</name>
    <name evidence="13" type="ORF">WKV44_06495</name>
</gene>
<keyword evidence="14" id="KW-1185">Reference proteome</keyword>
<evidence type="ECO:0000313" key="13">
    <source>
        <dbReference type="EMBL" id="MEM5948186.1"/>
    </source>
</evidence>
<evidence type="ECO:0000256" key="4">
    <source>
        <dbReference type="ARBA" id="ARBA00022857"/>
    </source>
</evidence>
<dbReference type="EMBL" id="JBCHKQ010000002">
    <property type="protein sequence ID" value="MEM5948186.1"/>
    <property type="molecule type" value="Genomic_DNA"/>
</dbReference>
<feature type="binding site" evidence="9">
    <location>
        <position position="11"/>
    </location>
    <ligand>
        <name>NADPH</name>
        <dbReference type="ChEBI" id="CHEBI:57783"/>
    </ligand>
</feature>
<evidence type="ECO:0000256" key="5">
    <source>
        <dbReference type="ARBA" id="ARBA00023002"/>
    </source>
</evidence>
<keyword evidence="3 9" id="KW-0479">Metal-binding</keyword>
<proteinExistence type="inferred from homology"/>
<feature type="binding site" evidence="9">
    <location>
        <position position="210"/>
    </location>
    <ligand>
        <name>Mn(2+)</name>
        <dbReference type="ChEBI" id="CHEBI:29035"/>
    </ligand>
</feature>
<comment type="pathway">
    <text evidence="1 9">Isoprenoid biosynthesis; isopentenyl diphosphate biosynthesis via DXP pathway; isopentenyl diphosphate from 1-deoxy-D-xylulose 5-phosphate: step 1/6.</text>
</comment>
<feature type="domain" description="1-deoxy-D-xylulose 5-phosphate reductoisomerase N-terminal" evidence="10">
    <location>
        <begin position="5"/>
        <end position="121"/>
    </location>
</feature>
<evidence type="ECO:0000256" key="2">
    <source>
        <dbReference type="ARBA" id="ARBA00006825"/>
    </source>
</evidence>
<evidence type="ECO:0000256" key="3">
    <source>
        <dbReference type="ARBA" id="ARBA00022723"/>
    </source>
</evidence>
<comment type="caution">
    <text evidence="13">The sequence shown here is derived from an EMBL/GenBank/DDBJ whole genome shotgun (WGS) entry which is preliminary data.</text>
</comment>
<dbReference type="InterPro" id="IPR003821">
    <property type="entry name" value="DXP_reductoisomerase"/>
</dbReference>